<evidence type="ECO:0000256" key="1">
    <source>
        <dbReference type="SAM" id="Phobius"/>
    </source>
</evidence>
<keyword evidence="1" id="KW-0472">Membrane</keyword>
<keyword evidence="1" id="KW-1133">Transmembrane helix</keyword>
<protein>
    <submittedName>
        <fullName evidence="2">Uncharacterized protein</fullName>
    </submittedName>
</protein>
<keyword evidence="1" id="KW-0812">Transmembrane</keyword>
<dbReference type="AlphaFoldDB" id="A0A0Q9YU27"/>
<name>A0A0Q9YU27_9GAMM</name>
<evidence type="ECO:0000313" key="2">
    <source>
        <dbReference type="EMBL" id="KRG20954.1"/>
    </source>
</evidence>
<proteinExistence type="predicted"/>
<feature type="transmembrane region" description="Helical" evidence="1">
    <location>
        <begin position="30"/>
        <end position="47"/>
    </location>
</feature>
<gene>
    <name evidence="2" type="ORF">HT99x_01874</name>
</gene>
<sequence>MTGGSNSNRGVEILKLLWARFIKQPWQYKLITLALLIVVFVWMVIFYSSFLLWHLFSFILTKPLLHLVEWYLKKTA</sequence>
<dbReference type="STRING" id="295108.HT99x_01874"/>
<dbReference type="EMBL" id="LKAJ01000007">
    <property type="protein sequence ID" value="KRG20954.1"/>
    <property type="molecule type" value="Genomic_DNA"/>
</dbReference>
<organism evidence="2">
    <name type="scientific">Candidatus Berkiella aquae</name>
    <dbReference type="NCBI Taxonomy" id="295108"/>
    <lineage>
        <taxon>Bacteria</taxon>
        <taxon>Pseudomonadati</taxon>
        <taxon>Pseudomonadota</taxon>
        <taxon>Gammaproteobacteria</taxon>
        <taxon>Candidatus Berkiellales</taxon>
        <taxon>Candidatus Berkiellaceae</taxon>
        <taxon>Candidatus Berkiella</taxon>
    </lineage>
</organism>
<accession>A0A0Q9YU27</accession>
<reference evidence="2" key="1">
    <citation type="submission" date="2015-09" db="EMBL/GenBank/DDBJ databases">
        <title>Draft Genome Sequences of Two Novel Amoeba-resistant Intranuclear Bacteria, Candidatus Berkiella cookevillensis and Candidatus Berkiella aquae.</title>
        <authorList>
            <person name="Mehari Y.T."/>
            <person name="Arivett B.A."/>
            <person name="Farone A.L."/>
            <person name="Gunderson J.H."/>
            <person name="Farone M.B."/>
        </authorList>
    </citation>
    <scope>NUCLEOTIDE SEQUENCE [LARGE SCALE GENOMIC DNA]</scope>
    <source>
        <strain evidence="2">HT99</strain>
    </source>
</reference>
<comment type="caution">
    <text evidence="2">The sequence shown here is derived from an EMBL/GenBank/DDBJ whole genome shotgun (WGS) entry which is preliminary data.</text>
</comment>